<name>A0A7W8ZM13_9SPHI</name>
<dbReference type="InterPro" id="IPR037883">
    <property type="entry name" value="Knr4/Smi1-like_sf"/>
</dbReference>
<dbReference type="RefSeq" id="WP_183881664.1">
    <property type="nucleotide sequence ID" value="NZ_JACHCE010000002.1"/>
</dbReference>
<dbReference type="EMBL" id="JACHCE010000002">
    <property type="protein sequence ID" value="MBB5636298.1"/>
    <property type="molecule type" value="Genomic_DNA"/>
</dbReference>
<proteinExistence type="predicted"/>
<feature type="domain" description="Knr4/Smi1-like" evidence="1">
    <location>
        <begin position="44"/>
        <end position="161"/>
    </location>
</feature>
<dbReference type="InterPro" id="IPR018958">
    <property type="entry name" value="Knr4/Smi1-like_dom"/>
</dbReference>
<sequence length="207" mass="23960">MLEINKKEDIIIPFDQIGDDDWKIRTSQIIEAIADNWDDELTAPVAADEISELENKLGTTLPESLSIFYQTFGLANIGEELQAFEDIGWLKDTDATDPEHGVDFTAEEQAVLPYLITFSDYLGNGNMFCFHSETKEIYYFDHDEAPYIYKMFSTVDDYIKDCLIFGQSDLFGENATQEEADQWTEEIVGEMIGKHKIRKWRYFDGWE</sequence>
<organism evidence="2 3">
    <name type="scientific">Pedobacter cryoconitis</name>
    <dbReference type="NCBI Taxonomy" id="188932"/>
    <lineage>
        <taxon>Bacteria</taxon>
        <taxon>Pseudomonadati</taxon>
        <taxon>Bacteroidota</taxon>
        <taxon>Sphingobacteriia</taxon>
        <taxon>Sphingobacteriales</taxon>
        <taxon>Sphingobacteriaceae</taxon>
        <taxon>Pedobacter</taxon>
    </lineage>
</organism>
<dbReference type="SMART" id="SM00860">
    <property type="entry name" value="SMI1_KNR4"/>
    <property type="match status" value="1"/>
</dbReference>
<dbReference type="Pfam" id="PF09346">
    <property type="entry name" value="SMI1_KNR4"/>
    <property type="match status" value="1"/>
</dbReference>
<comment type="caution">
    <text evidence="2">The sequence shown here is derived from an EMBL/GenBank/DDBJ whole genome shotgun (WGS) entry which is preliminary data.</text>
</comment>
<evidence type="ECO:0000313" key="3">
    <source>
        <dbReference type="Proteomes" id="UP000537204"/>
    </source>
</evidence>
<protein>
    <recommendedName>
        <fullName evidence="1">Knr4/Smi1-like domain-containing protein</fullName>
    </recommendedName>
</protein>
<evidence type="ECO:0000313" key="2">
    <source>
        <dbReference type="EMBL" id="MBB5636298.1"/>
    </source>
</evidence>
<evidence type="ECO:0000259" key="1">
    <source>
        <dbReference type="SMART" id="SM00860"/>
    </source>
</evidence>
<dbReference type="Gene3D" id="3.40.1580.10">
    <property type="entry name" value="SMI1/KNR4-like"/>
    <property type="match status" value="1"/>
</dbReference>
<dbReference type="AlphaFoldDB" id="A0A7W8ZM13"/>
<gene>
    <name evidence="2" type="ORF">HDE68_002186</name>
</gene>
<reference evidence="2 3" key="1">
    <citation type="submission" date="2020-08" db="EMBL/GenBank/DDBJ databases">
        <title>Genomic Encyclopedia of Type Strains, Phase IV (KMG-V): Genome sequencing to study the core and pangenomes of soil and plant-associated prokaryotes.</title>
        <authorList>
            <person name="Whitman W."/>
        </authorList>
    </citation>
    <scope>NUCLEOTIDE SEQUENCE [LARGE SCALE GENOMIC DNA]</scope>
    <source>
        <strain evidence="2 3">S3M1</strain>
    </source>
</reference>
<dbReference type="SUPFAM" id="SSF160631">
    <property type="entry name" value="SMI1/KNR4-like"/>
    <property type="match status" value="1"/>
</dbReference>
<accession>A0A7W8ZM13</accession>
<dbReference type="Proteomes" id="UP000537204">
    <property type="component" value="Unassembled WGS sequence"/>
</dbReference>